<name>A0AAE3HCN8_9EURY</name>
<reference evidence="3 4" key="1">
    <citation type="journal article" date="2011" name="Appl. Environ. Microbiol.">
        <title>Methanogenic archaea isolated from Taiwan's Chelungpu fault.</title>
        <authorList>
            <person name="Wu S.Y."/>
            <person name="Lai M.C."/>
        </authorList>
    </citation>
    <scope>NUCLEOTIDE SEQUENCE [LARGE SCALE GENOMIC DNA]</scope>
    <source>
        <strain evidence="3 4">St545Mb</strain>
    </source>
</reference>
<dbReference type="EMBL" id="JTEO01000006">
    <property type="protein sequence ID" value="MCQ6963543.1"/>
    <property type="molecule type" value="Genomic_DNA"/>
</dbReference>
<evidence type="ECO:0000259" key="1">
    <source>
        <dbReference type="Pfam" id="PF08350"/>
    </source>
</evidence>
<dbReference type="InterPro" id="IPR036388">
    <property type="entry name" value="WH-like_DNA-bd_sf"/>
</dbReference>
<feature type="domain" description="Methanogenesis regulatory protein FilR1 middle" evidence="1">
    <location>
        <begin position="125"/>
        <end position="254"/>
    </location>
</feature>
<sequence length="261" mass="30189">MKKPLLDVLFASEKRKQVILLLRDGAKEMQDLLSILNTTRNALLSQIRMLEEHYLVSHSQDTYELTTLGKMVADQIAPLVGTVETFGSDVEYWGTHKIDFLSPDLSGSITAMKDCDIVSPSVTEMYEIHKSFQRNSKLPTFIYVVTPFLYPNYQESFSEMLGNGVNLYFIIPREVLDKIKTSHRADFEEFMKSKHLHLFMYNRKMDFLFLVVDDFHLLMGLFKKNGDYDNRYLLCSGINAVNWGKAFFEYCLEDSTPIAEI</sequence>
<dbReference type="InterPro" id="IPR057527">
    <property type="entry name" value="HVO_A0261-like_N"/>
</dbReference>
<dbReference type="AlphaFoldDB" id="A0AAE3HCN8"/>
<evidence type="ECO:0000313" key="3">
    <source>
        <dbReference type="EMBL" id="MCQ6963543.1"/>
    </source>
</evidence>
<evidence type="ECO:0000313" key="4">
    <source>
        <dbReference type="Proteomes" id="UP001206983"/>
    </source>
</evidence>
<protein>
    <submittedName>
        <fullName evidence="3">Transcriptional regulator</fullName>
    </submittedName>
</protein>
<dbReference type="Pfam" id="PF25213">
    <property type="entry name" value="HVO_A0261_N"/>
    <property type="match status" value="1"/>
</dbReference>
<keyword evidence="4" id="KW-1185">Reference proteome</keyword>
<evidence type="ECO:0000259" key="2">
    <source>
        <dbReference type="Pfam" id="PF25213"/>
    </source>
</evidence>
<dbReference type="Pfam" id="PF08350">
    <property type="entry name" value="FilR1_middle"/>
    <property type="match status" value="1"/>
</dbReference>
<dbReference type="InterPro" id="IPR013561">
    <property type="entry name" value="FilR1_middle_dom"/>
</dbReference>
<dbReference type="SUPFAM" id="SSF46785">
    <property type="entry name" value="Winged helix' DNA-binding domain"/>
    <property type="match status" value="1"/>
</dbReference>
<accession>A0AAE3HCN8</accession>
<organism evidence="3 4">
    <name type="scientific">Methanolobus chelungpuianus</name>
    <dbReference type="NCBI Taxonomy" id="502115"/>
    <lineage>
        <taxon>Archaea</taxon>
        <taxon>Methanobacteriati</taxon>
        <taxon>Methanobacteriota</taxon>
        <taxon>Stenosarchaea group</taxon>
        <taxon>Methanomicrobia</taxon>
        <taxon>Methanosarcinales</taxon>
        <taxon>Methanosarcinaceae</taxon>
        <taxon>Methanolobus</taxon>
    </lineage>
</organism>
<proteinExistence type="predicted"/>
<dbReference type="PIRSF" id="PIRSF006692">
    <property type="entry name" value="TF_HTH_AF0396_prd"/>
    <property type="match status" value="1"/>
</dbReference>
<dbReference type="Proteomes" id="UP001206983">
    <property type="component" value="Unassembled WGS sequence"/>
</dbReference>
<dbReference type="InterPro" id="IPR016490">
    <property type="entry name" value="Tscrpt_reg_HTH_AF0396-typ3"/>
</dbReference>
<feature type="domain" description="HVO-A0261-like N-terminal" evidence="2">
    <location>
        <begin position="7"/>
        <end position="85"/>
    </location>
</feature>
<dbReference type="RefSeq" id="WP_256623432.1">
    <property type="nucleotide sequence ID" value="NZ_JTEO01000006.1"/>
</dbReference>
<gene>
    <name evidence="3" type="ORF">PV02_10655</name>
</gene>
<dbReference type="Gene3D" id="1.10.10.10">
    <property type="entry name" value="Winged helix-like DNA-binding domain superfamily/Winged helix DNA-binding domain"/>
    <property type="match status" value="1"/>
</dbReference>
<comment type="caution">
    <text evidence="3">The sequence shown here is derived from an EMBL/GenBank/DDBJ whole genome shotgun (WGS) entry which is preliminary data.</text>
</comment>
<dbReference type="InterPro" id="IPR036390">
    <property type="entry name" value="WH_DNA-bd_sf"/>
</dbReference>